<reference evidence="2" key="1">
    <citation type="submission" date="2023-07" db="EMBL/GenBank/DDBJ databases">
        <title>A draft genome of Kazachstania heterogenica Y-27499.</title>
        <authorList>
            <person name="Donic C."/>
            <person name="Kralova J.S."/>
            <person name="Fidel L."/>
            <person name="Ben-Dor S."/>
            <person name="Jung S."/>
        </authorList>
    </citation>
    <scope>NUCLEOTIDE SEQUENCE [LARGE SCALE GENOMIC DNA]</scope>
    <source>
        <strain evidence="2">Y27499</strain>
    </source>
</reference>
<comment type="caution">
    <text evidence="1">The sequence shown here is derived from an EMBL/GenBank/DDBJ whole genome shotgun (WGS) entry which is preliminary data.</text>
</comment>
<keyword evidence="2" id="KW-1185">Reference proteome</keyword>
<accession>A0AAN8A961</accession>
<dbReference type="AlphaFoldDB" id="A0AAN8A961"/>
<evidence type="ECO:0000313" key="1">
    <source>
        <dbReference type="EMBL" id="KAK5780660.1"/>
    </source>
</evidence>
<evidence type="ECO:0000313" key="2">
    <source>
        <dbReference type="Proteomes" id="UP001306508"/>
    </source>
</evidence>
<sequence length="83" mass="9584">MSKEDEIKNIGENGKKKENEPLVKCPDCGDLLQKCLIQQNYAMVICPNEKCEYPFNQHEIADNLVYVDDNDILEVARLRLSKK</sequence>
<protein>
    <submittedName>
        <fullName evidence="1">Uncharacterized protein</fullName>
    </submittedName>
</protein>
<name>A0AAN8A961_9SACH</name>
<proteinExistence type="predicted"/>
<dbReference type="EMBL" id="JAWIZZ010000040">
    <property type="protein sequence ID" value="KAK5780660.1"/>
    <property type="molecule type" value="Genomic_DNA"/>
</dbReference>
<organism evidence="1 2">
    <name type="scientific">Arxiozyma heterogenica</name>
    <dbReference type="NCBI Taxonomy" id="278026"/>
    <lineage>
        <taxon>Eukaryota</taxon>
        <taxon>Fungi</taxon>
        <taxon>Dikarya</taxon>
        <taxon>Ascomycota</taxon>
        <taxon>Saccharomycotina</taxon>
        <taxon>Saccharomycetes</taxon>
        <taxon>Saccharomycetales</taxon>
        <taxon>Saccharomycetaceae</taxon>
        <taxon>Arxiozyma</taxon>
    </lineage>
</organism>
<gene>
    <name evidence="1" type="ORF">RI543_001782</name>
</gene>
<dbReference type="Proteomes" id="UP001306508">
    <property type="component" value="Unassembled WGS sequence"/>
</dbReference>